<dbReference type="RefSeq" id="WP_107520416.1">
    <property type="nucleotide sequence ID" value="NZ_PYZH01000080.1"/>
</dbReference>
<reference evidence="1 2" key="1">
    <citation type="journal article" date="2016" name="Front. Microbiol.">
        <title>Comprehensive Phylogenetic Analysis of Bovine Non-aureus Staphylococci Species Based on Whole-Genome Sequencing.</title>
        <authorList>
            <person name="Naushad S."/>
            <person name="Barkema H.W."/>
            <person name="Luby C."/>
            <person name="Condas L.A."/>
            <person name="Nobrega D.B."/>
            <person name="Carson D.A."/>
            <person name="De Buck J."/>
        </authorList>
    </citation>
    <scope>NUCLEOTIDE SEQUENCE [LARGE SCALE GENOMIC DNA]</scope>
    <source>
        <strain evidence="1 2">SNUC 4143</strain>
    </source>
</reference>
<dbReference type="EMBL" id="PYZH01000080">
    <property type="protein sequence ID" value="PTF12007.1"/>
    <property type="molecule type" value="Genomic_DNA"/>
</dbReference>
<evidence type="ECO:0000313" key="2">
    <source>
        <dbReference type="Proteomes" id="UP000243350"/>
    </source>
</evidence>
<evidence type="ECO:0000313" key="1">
    <source>
        <dbReference type="EMBL" id="PTF12007.1"/>
    </source>
</evidence>
<gene>
    <name evidence="1" type="ORF">BUY48_10025</name>
</gene>
<accession>A0A2T4KT34</accession>
<dbReference type="AlphaFoldDB" id="A0A2T4KT34"/>
<dbReference type="Proteomes" id="UP000243350">
    <property type="component" value="Unassembled WGS sequence"/>
</dbReference>
<proteinExistence type="predicted"/>
<sequence>MENVRIIDLKVDNIVQFQESLKGVTAMQTAIVNRVYANEKGLKPVWYADVENAGGYQFTLTDNDDFVRVNEPFTRKVDMVHKPEHYHSKDGIDLIEFCRQQFTDEEFRGAMKFTQMRYALRTGRKENDVQDQSKLKEYADRFMEVLNNATR</sequence>
<organism evidence="1 2">
    <name type="scientific">Staphylococcus devriesei</name>
    <dbReference type="NCBI Taxonomy" id="586733"/>
    <lineage>
        <taxon>Bacteria</taxon>
        <taxon>Bacillati</taxon>
        <taxon>Bacillota</taxon>
        <taxon>Bacilli</taxon>
        <taxon>Bacillales</taxon>
        <taxon>Staphylococcaceae</taxon>
        <taxon>Staphylococcus</taxon>
    </lineage>
</organism>
<dbReference type="InterPro" id="IPR021739">
    <property type="entry name" value="SaV-like"/>
</dbReference>
<evidence type="ECO:0008006" key="3">
    <source>
        <dbReference type="Google" id="ProtNLM"/>
    </source>
</evidence>
<dbReference type="Pfam" id="PF11753">
    <property type="entry name" value="DUF3310"/>
    <property type="match status" value="1"/>
</dbReference>
<name>A0A2T4KT34_9STAP</name>
<protein>
    <recommendedName>
        <fullName evidence="3">Protein of unknwon function (DUF3310)</fullName>
    </recommendedName>
</protein>
<comment type="caution">
    <text evidence="1">The sequence shown here is derived from an EMBL/GenBank/DDBJ whole genome shotgun (WGS) entry which is preliminary data.</text>
</comment>